<name>A0A8X6GQZ3_TRICU</name>
<dbReference type="EMBL" id="BMAO01031059">
    <property type="protein sequence ID" value="GFQ72024.1"/>
    <property type="molecule type" value="Genomic_DNA"/>
</dbReference>
<dbReference type="Proteomes" id="UP000887116">
    <property type="component" value="Unassembled WGS sequence"/>
</dbReference>
<organism evidence="1 2">
    <name type="scientific">Trichonephila clavata</name>
    <name type="common">Joro spider</name>
    <name type="synonym">Nephila clavata</name>
    <dbReference type="NCBI Taxonomy" id="2740835"/>
    <lineage>
        <taxon>Eukaryota</taxon>
        <taxon>Metazoa</taxon>
        <taxon>Ecdysozoa</taxon>
        <taxon>Arthropoda</taxon>
        <taxon>Chelicerata</taxon>
        <taxon>Arachnida</taxon>
        <taxon>Araneae</taxon>
        <taxon>Araneomorphae</taxon>
        <taxon>Entelegynae</taxon>
        <taxon>Araneoidea</taxon>
        <taxon>Nephilidae</taxon>
        <taxon>Trichonephila</taxon>
    </lineage>
</organism>
<protein>
    <submittedName>
        <fullName evidence="1">Uncharacterized protein</fullName>
    </submittedName>
</protein>
<comment type="caution">
    <text evidence="1">The sequence shown here is derived from an EMBL/GenBank/DDBJ whole genome shotgun (WGS) entry which is preliminary data.</text>
</comment>
<gene>
    <name evidence="1" type="ORF">TNCT_77631</name>
</gene>
<evidence type="ECO:0000313" key="2">
    <source>
        <dbReference type="Proteomes" id="UP000887116"/>
    </source>
</evidence>
<sequence length="92" mass="10817">MRLRSCEWQQNGILGYNYSDRTSRKLRMATLILSRRKMIRTCETLKRVEMVHVSQKTCAVCVLKEQPCTRLEVQRGNLHMSESRNQSQNVVC</sequence>
<reference evidence="1" key="1">
    <citation type="submission" date="2020-07" db="EMBL/GenBank/DDBJ databases">
        <title>Multicomponent nature underlies the extraordinary mechanical properties of spider dragline silk.</title>
        <authorList>
            <person name="Kono N."/>
            <person name="Nakamura H."/>
            <person name="Mori M."/>
            <person name="Yoshida Y."/>
            <person name="Ohtoshi R."/>
            <person name="Malay A.D."/>
            <person name="Moran D.A.P."/>
            <person name="Tomita M."/>
            <person name="Numata K."/>
            <person name="Arakawa K."/>
        </authorList>
    </citation>
    <scope>NUCLEOTIDE SEQUENCE</scope>
</reference>
<dbReference type="AlphaFoldDB" id="A0A8X6GQZ3"/>
<evidence type="ECO:0000313" key="1">
    <source>
        <dbReference type="EMBL" id="GFQ72024.1"/>
    </source>
</evidence>
<keyword evidence="2" id="KW-1185">Reference proteome</keyword>
<proteinExistence type="predicted"/>
<accession>A0A8X6GQZ3</accession>